<evidence type="ECO:0000313" key="2">
    <source>
        <dbReference type="Proteomes" id="UP000006564"/>
    </source>
</evidence>
<dbReference type="AlphaFoldDB" id="Q2UHJ1"/>
<accession>Q2UHJ1</accession>
<name>Q2UHJ1_ASPOR</name>
<protein>
    <submittedName>
        <fullName evidence="1">DNA, SC023</fullName>
    </submittedName>
</protein>
<dbReference type="VEuPathDB" id="FungiDB:AO090023000427"/>
<reference evidence="1 2" key="1">
    <citation type="journal article" date="2005" name="Nature">
        <title>Genome sequencing and analysis of Aspergillus oryzae.</title>
        <authorList>
            <person name="Machida M."/>
            <person name="Asai K."/>
            <person name="Sano M."/>
            <person name="Tanaka T."/>
            <person name="Kumagai T."/>
            <person name="Terai G."/>
            <person name="Kusumoto K."/>
            <person name="Arima T."/>
            <person name="Akita O."/>
            <person name="Kashiwagi Y."/>
            <person name="Abe K."/>
            <person name="Gomi K."/>
            <person name="Horiuchi H."/>
            <person name="Kitamoto K."/>
            <person name="Kobayashi T."/>
            <person name="Takeuchi M."/>
            <person name="Denning D.W."/>
            <person name="Galagan J.E."/>
            <person name="Nierman W.C."/>
            <person name="Yu J."/>
            <person name="Archer D.B."/>
            <person name="Bennett J.W."/>
            <person name="Bhatnagar D."/>
            <person name="Cleveland T.E."/>
            <person name="Fedorova N.D."/>
            <person name="Gotoh O."/>
            <person name="Horikawa H."/>
            <person name="Hosoyama A."/>
            <person name="Ichinomiya M."/>
            <person name="Igarashi R."/>
            <person name="Iwashita K."/>
            <person name="Juvvadi P.R."/>
            <person name="Kato M."/>
            <person name="Kato Y."/>
            <person name="Kin T."/>
            <person name="Kokubun A."/>
            <person name="Maeda H."/>
            <person name="Maeyama N."/>
            <person name="Maruyama J."/>
            <person name="Nagasaki H."/>
            <person name="Nakajima T."/>
            <person name="Oda K."/>
            <person name="Okada K."/>
            <person name="Paulsen I."/>
            <person name="Sakamoto K."/>
            <person name="Sawano T."/>
            <person name="Takahashi M."/>
            <person name="Takase K."/>
            <person name="Terabayashi Y."/>
            <person name="Wortman J."/>
            <person name="Yamada O."/>
            <person name="Yamagata Y."/>
            <person name="Anazawa H."/>
            <person name="Hata Y."/>
            <person name="Koide Y."/>
            <person name="Komori T."/>
            <person name="Koyama Y."/>
            <person name="Minetoki T."/>
            <person name="Suharnan S."/>
            <person name="Tanaka A."/>
            <person name="Isono K."/>
            <person name="Kuhara S."/>
            <person name="Ogasawara N."/>
            <person name="Kikuchi H."/>
        </authorList>
    </citation>
    <scope>NUCLEOTIDE SEQUENCE [LARGE SCALE GENOMIC DNA]</scope>
    <source>
        <strain evidence="2">ATCC 42149 / RIB 40</strain>
    </source>
</reference>
<dbReference type="KEGG" id="aor:AO090023000427"/>
<gene>
    <name evidence="1" type="ORF">AO090023000427</name>
</gene>
<evidence type="ECO:0000313" key="1">
    <source>
        <dbReference type="EMBL" id="BAE58974.1"/>
    </source>
</evidence>
<sequence length="145" mass="16856">MAAIKMNTAWVAPYNGIFRLDADWFPHGYQIRSLRALTPDSTHVQLSFLSATTPTHVISTNELRWHKLICLLFRSFSTDYWSIPCQHTTGTRRLRHTREFAQDTGLSDQFSPSTYIDHRVPTRHDVRYGRSIVQREETSFSVLQS</sequence>
<keyword evidence="2" id="KW-1185">Reference proteome</keyword>
<dbReference type="Proteomes" id="UP000006564">
    <property type="component" value="Chromosome 3"/>
</dbReference>
<dbReference type="EMBL" id="BA000051">
    <property type="protein sequence ID" value="BAE58974.1"/>
    <property type="molecule type" value="Genomic_DNA"/>
</dbReference>
<dbReference type="HOGENOM" id="CLU_1786471_0_0_1"/>
<proteinExistence type="predicted"/>
<dbReference type="GeneID" id="5992978"/>
<dbReference type="RefSeq" id="XP_023090597.1">
    <property type="nucleotide sequence ID" value="XM_023235589.1"/>
</dbReference>
<organism evidence="1 2">
    <name type="scientific">Aspergillus oryzae (strain ATCC 42149 / RIB 40)</name>
    <name type="common">Yellow koji mold</name>
    <dbReference type="NCBI Taxonomy" id="510516"/>
    <lineage>
        <taxon>Eukaryota</taxon>
        <taxon>Fungi</taxon>
        <taxon>Dikarya</taxon>
        <taxon>Ascomycota</taxon>
        <taxon>Pezizomycotina</taxon>
        <taxon>Eurotiomycetes</taxon>
        <taxon>Eurotiomycetidae</taxon>
        <taxon>Eurotiales</taxon>
        <taxon>Aspergillaceae</taxon>
        <taxon>Aspergillus</taxon>
        <taxon>Aspergillus subgen. Circumdati</taxon>
    </lineage>
</organism>
<dbReference type="EMBL" id="AP007157">
    <property type="protein sequence ID" value="BAE58974.1"/>
    <property type="molecule type" value="Genomic_DNA"/>
</dbReference>